<dbReference type="AlphaFoldDB" id="A0A9P6I6R4"/>
<evidence type="ECO:0000259" key="6">
    <source>
        <dbReference type="Pfam" id="PF01979"/>
    </source>
</evidence>
<dbReference type="GeneID" id="62163501"/>
<evidence type="ECO:0000256" key="2">
    <source>
        <dbReference type="ARBA" id="ARBA00022723"/>
    </source>
</evidence>
<dbReference type="InterPro" id="IPR011059">
    <property type="entry name" value="Metal-dep_hydrolase_composite"/>
</dbReference>
<dbReference type="RefSeq" id="XP_038744477.1">
    <property type="nucleotide sequence ID" value="XM_038890427.1"/>
</dbReference>
<feature type="signal peptide" evidence="5">
    <location>
        <begin position="1"/>
        <end position="19"/>
    </location>
</feature>
<reference evidence="7" key="2">
    <citation type="submission" date="2020-11" db="EMBL/GenBank/DDBJ databases">
        <title>Whole genome sequencing of Colletotrichum sp.</title>
        <authorList>
            <person name="Li H."/>
        </authorList>
    </citation>
    <scope>NUCLEOTIDE SEQUENCE</scope>
    <source>
        <strain evidence="7">CkLH20</strain>
    </source>
</reference>
<feature type="chain" id="PRO_5040350037" evidence="5">
    <location>
        <begin position="20"/>
        <end position="506"/>
    </location>
</feature>
<dbReference type="InterPro" id="IPR032466">
    <property type="entry name" value="Metal_Hydrolase"/>
</dbReference>
<accession>A0A9P6I6R4</accession>
<keyword evidence="5" id="KW-0732">Signal</keyword>
<evidence type="ECO:0000313" key="7">
    <source>
        <dbReference type="EMBL" id="KAF9875016.1"/>
    </source>
</evidence>
<evidence type="ECO:0000313" key="8">
    <source>
        <dbReference type="Proteomes" id="UP000781932"/>
    </source>
</evidence>
<gene>
    <name evidence="7" type="ORF">CkaCkLH20_07710</name>
</gene>
<dbReference type="Gene3D" id="3.20.20.140">
    <property type="entry name" value="Metal-dependent hydrolases"/>
    <property type="match status" value="1"/>
</dbReference>
<keyword evidence="2" id="KW-0479">Metal-binding</keyword>
<name>A0A9P6I6R4_9PEZI</name>
<keyword evidence="3" id="KW-0378">Hydrolase</keyword>
<comment type="cofactor">
    <cofactor evidence="1">
        <name>Zn(2+)</name>
        <dbReference type="ChEBI" id="CHEBI:29105"/>
    </cofactor>
</comment>
<reference evidence="7" key="1">
    <citation type="submission" date="2020-03" db="EMBL/GenBank/DDBJ databases">
        <authorList>
            <person name="He L."/>
        </authorList>
    </citation>
    <scope>NUCLEOTIDE SEQUENCE</scope>
    <source>
        <strain evidence="7">CkLH20</strain>
    </source>
</reference>
<dbReference type="GO" id="GO:0046872">
    <property type="term" value="F:metal ion binding"/>
    <property type="evidence" value="ECO:0007669"/>
    <property type="project" value="UniProtKB-KW"/>
</dbReference>
<sequence>MHSLNLAAALTATINLAGASSILLRGGTIVGFDDQANSLNVIREGSLLITDDRITDIYTAEEAQDLKFPGNETQIVDVTNKIITPGFIDTHRHGWQTAFKTIASNTSLAEYFTRYGEYAAAGLLSPDDVYIGQLTGLYEALNAGVTTTLDHAHHTWSNETAEAGLKGSIDSGARVFWSYAFHNVTNYTVSEQLANFRDIATKASFDGTSTSLGVACDFFGPNPVLDQVNAVVDLAREFNVSVITTHSLQGPWGITNSPEDVHAVGALNTSIPVVFSHASFLTYQGATLLRSTNQHISITPESEMHYGHTHPHSHLIQDQAALGVDTHFTFSTDILTQARLWLQSTRRLLYQQVLAHWNVPTSAPMTVNQAFLLATRNGGLSLRRPDLGVIAKGAKADVVVWDGESPALLGWVDPVAAVILHASVGDVEHVLVDGKFVKKDRKLVAPGYADVRTQFLESARKVQETWKELPFQALTGAFSSSGAPYEAPLEVDVLAGEESGYGTMFV</sequence>
<dbReference type="Gene3D" id="2.30.40.10">
    <property type="entry name" value="Urease, subunit C, domain 1"/>
    <property type="match status" value="1"/>
</dbReference>
<protein>
    <submittedName>
        <fullName evidence="7">Amidohydrolase</fullName>
    </submittedName>
</protein>
<dbReference type="GO" id="GO:0019239">
    <property type="term" value="F:deaminase activity"/>
    <property type="evidence" value="ECO:0007669"/>
    <property type="project" value="TreeGrafter"/>
</dbReference>
<dbReference type="Pfam" id="PF01979">
    <property type="entry name" value="Amidohydro_1"/>
    <property type="match status" value="1"/>
</dbReference>
<evidence type="ECO:0000256" key="5">
    <source>
        <dbReference type="SAM" id="SignalP"/>
    </source>
</evidence>
<dbReference type="PANTHER" id="PTHR11271">
    <property type="entry name" value="GUANINE DEAMINASE"/>
    <property type="match status" value="1"/>
</dbReference>
<organism evidence="7 8">
    <name type="scientific">Colletotrichum karsti</name>
    <dbReference type="NCBI Taxonomy" id="1095194"/>
    <lineage>
        <taxon>Eukaryota</taxon>
        <taxon>Fungi</taxon>
        <taxon>Dikarya</taxon>
        <taxon>Ascomycota</taxon>
        <taxon>Pezizomycotina</taxon>
        <taxon>Sordariomycetes</taxon>
        <taxon>Hypocreomycetidae</taxon>
        <taxon>Glomerellales</taxon>
        <taxon>Glomerellaceae</taxon>
        <taxon>Colletotrichum</taxon>
        <taxon>Colletotrichum boninense species complex</taxon>
    </lineage>
</organism>
<evidence type="ECO:0000256" key="3">
    <source>
        <dbReference type="ARBA" id="ARBA00022801"/>
    </source>
</evidence>
<keyword evidence="8" id="KW-1185">Reference proteome</keyword>
<dbReference type="SUPFAM" id="SSF51556">
    <property type="entry name" value="Metallo-dependent hydrolases"/>
    <property type="match status" value="1"/>
</dbReference>
<dbReference type="EMBL" id="JAATWM020000024">
    <property type="protein sequence ID" value="KAF9875016.1"/>
    <property type="molecule type" value="Genomic_DNA"/>
</dbReference>
<evidence type="ECO:0000256" key="4">
    <source>
        <dbReference type="ARBA" id="ARBA00022833"/>
    </source>
</evidence>
<keyword evidence="4" id="KW-0862">Zinc</keyword>
<evidence type="ECO:0000256" key="1">
    <source>
        <dbReference type="ARBA" id="ARBA00001947"/>
    </source>
</evidence>
<feature type="domain" description="Amidohydrolase-related" evidence="6">
    <location>
        <begin position="82"/>
        <end position="437"/>
    </location>
</feature>
<dbReference type="InterPro" id="IPR051607">
    <property type="entry name" value="Metallo-dep_hydrolases"/>
</dbReference>
<comment type="caution">
    <text evidence="7">The sequence shown here is derived from an EMBL/GenBank/DDBJ whole genome shotgun (WGS) entry which is preliminary data.</text>
</comment>
<dbReference type="InterPro" id="IPR006680">
    <property type="entry name" value="Amidohydro-rel"/>
</dbReference>
<dbReference type="SUPFAM" id="SSF51338">
    <property type="entry name" value="Composite domain of metallo-dependent hydrolases"/>
    <property type="match status" value="1"/>
</dbReference>
<dbReference type="GO" id="GO:0005829">
    <property type="term" value="C:cytosol"/>
    <property type="evidence" value="ECO:0007669"/>
    <property type="project" value="TreeGrafter"/>
</dbReference>
<dbReference type="Proteomes" id="UP000781932">
    <property type="component" value="Unassembled WGS sequence"/>
</dbReference>
<dbReference type="PANTHER" id="PTHR11271:SF37">
    <property type="entry name" value="FAMILY PROTEIN, PUTATIVE (AFU_ORTHOLOGUE AFUA_4G00460)-RELATED"/>
    <property type="match status" value="1"/>
</dbReference>
<proteinExistence type="predicted"/>
<dbReference type="OrthoDB" id="194468at2759"/>